<dbReference type="Proteomes" id="UP001601444">
    <property type="component" value="Unassembled WGS sequence"/>
</dbReference>
<feature type="domain" description="TrwC relaxase" evidence="3">
    <location>
        <begin position="8"/>
        <end position="418"/>
    </location>
</feature>
<dbReference type="Gene3D" id="2.30.30.940">
    <property type="match status" value="1"/>
</dbReference>
<dbReference type="InterPro" id="IPR014862">
    <property type="entry name" value="TrwC"/>
</dbReference>
<accession>A0ABW6PXT4</accession>
<evidence type="ECO:0000256" key="2">
    <source>
        <dbReference type="SAM" id="MobiDB-lite"/>
    </source>
</evidence>
<feature type="region of interest" description="Disordered" evidence="2">
    <location>
        <begin position="1099"/>
        <end position="1118"/>
    </location>
</feature>
<dbReference type="Pfam" id="PF13604">
    <property type="entry name" value="AAA_30"/>
    <property type="match status" value="1"/>
</dbReference>
<keyword evidence="5" id="KW-1185">Reference proteome</keyword>
<evidence type="ECO:0000256" key="1">
    <source>
        <dbReference type="SAM" id="Coils"/>
    </source>
</evidence>
<name>A0ABW6PXT4_9NOCA</name>
<dbReference type="InterPro" id="IPR027417">
    <property type="entry name" value="P-loop_NTPase"/>
</dbReference>
<comment type="caution">
    <text evidence="4">The sequence shown here is derived from an EMBL/GenBank/DDBJ whole genome shotgun (WGS) entry which is preliminary data.</text>
</comment>
<feature type="compositionally biased region" description="Basic and acidic residues" evidence="2">
    <location>
        <begin position="1482"/>
        <end position="1506"/>
    </location>
</feature>
<feature type="coiled-coil region" evidence="1">
    <location>
        <begin position="1381"/>
        <end position="1442"/>
    </location>
</feature>
<dbReference type="SUPFAM" id="SSF52540">
    <property type="entry name" value="P-loop containing nucleoside triphosphate hydrolases"/>
    <property type="match status" value="2"/>
</dbReference>
<feature type="region of interest" description="Disordered" evidence="2">
    <location>
        <begin position="1549"/>
        <end position="1586"/>
    </location>
</feature>
<evidence type="ECO:0000259" key="3">
    <source>
        <dbReference type="Pfam" id="PF08751"/>
    </source>
</evidence>
<feature type="compositionally biased region" description="Basic and acidic residues" evidence="2">
    <location>
        <begin position="1576"/>
        <end position="1586"/>
    </location>
</feature>
<dbReference type="EMBL" id="JBIAMX010000037">
    <property type="protein sequence ID" value="MFF0547254.1"/>
    <property type="molecule type" value="Genomic_DNA"/>
</dbReference>
<dbReference type="SUPFAM" id="SSF55464">
    <property type="entry name" value="Origin of replication-binding domain, RBD-like"/>
    <property type="match status" value="1"/>
</dbReference>
<organism evidence="4 5">
    <name type="scientific">Nocardia thailandica</name>
    <dbReference type="NCBI Taxonomy" id="257275"/>
    <lineage>
        <taxon>Bacteria</taxon>
        <taxon>Bacillati</taxon>
        <taxon>Actinomycetota</taxon>
        <taxon>Actinomycetes</taxon>
        <taxon>Mycobacteriales</taxon>
        <taxon>Nocardiaceae</taxon>
        <taxon>Nocardia</taxon>
    </lineage>
</organism>
<dbReference type="Gene3D" id="3.40.50.300">
    <property type="entry name" value="P-loop containing nucleotide triphosphate hydrolases"/>
    <property type="match status" value="2"/>
</dbReference>
<proteinExistence type="predicted"/>
<feature type="region of interest" description="Disordered" evidence="2">
    <location>
        <begin position="1482"/>
        <end position="1509"/>
    </location>
</feature>
<dbReference type="Pfam" id="PF08751">
    <property type="entry name" value="TrwC"/>
    <property type="match status" value="1"/>
</dbReference>
<evidence type="ECO:0000313" key="4">
    <source>
        <dbReference type="EMBL" id="MFF0547254.1"/>
    </source>
</evidence>
<evidence type="ECO:0000313" key="5">
    <source>
        <dbReference type="Proteomes" id="UP001601444"/>
    </source>
</evidence>
<sequence length="1586" mass="173549">MSLAKLSAGEGYEYYTRVIATHDANERGTIGIDAYYSEKGESPGVWLGAGLAALGIDEGEQVTEAQMRALLGEGLHPNADQIIDAEMTRQLELGAKFKDAYRHAYKQAQLGRPYSQFSARQGSYRQECAKAIAEWNRVAGLPRQTAVEAATRQRIRTEVAQRMFLDDVGREPLNARELSGWIARASRPSKTAVAGFDLTFSPVKSVSALWALAPREDAERIEAAHHAAICDVIAFIENEVLYTRVGRHSVRQVEVAGLIATAFDHRDSRAGDPDLHTHLVVSNNVLREDGRWGAIDGRMIYRYTVACSEMYNTRLEAHLETELGLVFADRGEVAGKRPIREVVGVDERLVHEWSKRGNAIRRTTDRLAAQFQEDHGREPTALELVDLSQQATLSTRASKHAARSHAEQRATWRADAVAVLGSQTAVEAMVNTALSQQIPDRAAVTDDWITATAAHAVEVVSQTRATWQHHHIRAEIERRLRGRVAPAEWARVVTAATETALAEPISLPRALHDAAPKVGELSRSDGTSVYTTARSTHYTSPQILAAEARLVEAGLRHDGHRISRTAVDTALVEYAANNNGLTLNAGQAAMVRTFATSGARLQVGLAPAGTGKTTSMRVLADAWKSAGGTVIGLAPTASAAVTLAEETDVECSTVDLLVSLARRLEAGELDEAPVWLDMVGPRTLVILDEAAKASTLTLDRAVAWLLERGASVRAIGDERQLSSVAAGGVIRDIVAHAGSANLTTVMRFRDAGERAASLAVRDGDPAGLAYYTDHDRIRIGALDAVVEQAYLAWAADIEQGRDAALLAPTRELVTDLNARARLDRLTHTGAPVETEVRLADGLSASTGDIICTRLNNRRLRISRTDYVRNGARWSVQQVHEDGRITAAHLGSGRRVTLPADYVAEHTQLGYATTIDSAQGLTSDTCHTVLTGRESRPQLYVGLTRGRESNRLWLSTSDGTEPNLYEYESVRPPTALDLLTRVLAREGVQVSAATADAQARDPRRRLAAAVDSYLDALGVAAETCYGADQLTALDTAAETLLPGLTAAAAYPVLRQHLVTLALDGQDPVQVLHAAISARELDTAADPAAVLDWRIDPTGQHSLLNPGTNTPPTPLTARPPLGWLPRVPDQLREAPEFGPHLTARVTQIRELADQVRGLARTWLEAEPDRVPLWAQPLLDHPHTMAAVAIWRAGHDIPDTDRRYTGPTVLPHLERDIQHDLDEDIARKIGSADTDVRRWAALADQLDVHGLTADPVWPLLAADLSRAEDHGNPLADAALAAAAERPLPEDQPAAALRWRLAEQLEQIPPAEPDPDRGLAWLIEHDWLRRMNDADLARETSRLRTRIRNVEGSGVGTRIAALIDGNQLDRVTAAHQRLDHDAAHIRRAQDELARIDAEIRAAAEHLRALTEEHRQLQTSKAPRWSRRQHDTALEEKRRALQAAREAHDQHLLHRDRVLAEARQAGLAPQRWTQILAAADDTETRDAELAAAQRADHARDAHHTRDVHEVEQLQGQLRAAVTEHRRRNQLDELDRAHENDLRQALTTNDAIHATGILDSAPTQSEPAPAQKRHQPPPAPNYDRDHGNDMGL</sequence>
<dbReference type="RefSeq" id="WP_387703343.1">
    <property type="nucleotide sequence ID" value="NZ_JBIAMX010000037.1"/>
</dbReference>
<keyword evidence="1" id="KW-0175">Coiled coil</keyword>
<dbReference type="NCBIfam" id="NF041492">
    <property type="entry name" value="MobF"/>
    <property type="match status" value="1"/>
</dbReference>
<protein>
    <submittedName>
        <fullName evidence="4">MobF family relaxase</fullName>
    </submittedName>
</protein>
<dbReference type="CDD" id="cd18809">
    <property type="entry name" value="SF1_C_RecD"/>
    <property type="match status" value="1"/>
</dbReference>
<gene>
    <name evidence="4" type="primary">mobF</name>
    <name evidence="4" type="ORF">ACFYTF_30925</name>
</gene>
<reference evidence="4 5" key="1">
    <citation type="submission" date="2024-10" db="EMBL/GenBank/DDBJ databases">
        <title>The Natural Products Discovery Center: Release of the First 8490 Sequenced Strains for Exploring Actinobacteria Biosynthetic Diversity.</title>
        <authorList>
            <person name="Kalkreuter E."/>
            <person name="Kautsar S.A."/>
            <person name="Yang D."/>
            <person name="Bader C.D."/>
            <person name="Teijaro C.N."/>
            <person name="Fluegel L."/>
            <person name="Davis C.M."/>
            <person name="Simpson J.R."/>
            <person name="Lauterbach L."/>
            <person name="Steele A.D."/>
            <person name="Gui C."/>
            <person name="Meng S."/>
            <person name="Li G."/>
            <person name="Viehrig K."/>
            <person name="Ye F."/>
            <person name="Su P."/>
            <person name="Kiefer A.F."/>
            <person name="Nichols A."/>
            <person name="Cepeda A.J."/>
            <person name="Yan W."/>
            <person name="Fan B."/>
            <person name="Jiang Y."/>
            <person name="Adhikari A."/>
            <person name="Zheng C.-J."/>
            <person name="Schuster L."/>
            <person name="Cowan T.M."/>
            <person name="Smanski M.J."/>
            <person name="Chevrette M.G."/>
            <person name="De Carvalho L.P.S."/>
            <person name="Shen B."/>
        </authorList>
    </citation>
    <scope>NUCLEOTIDE SEQUENCE [LARGE SCALE GENOMIC DNA]</scope>
    <source>
        <strain evidence="4 5">NPDC004045</strain>
    </source>
</reference>